<name>A0A0K9Z1J7_9BACL</name>
<sequence length="228" mass="24402">MSAGLYDYWLIVLTGLLGAPHCIGMCGGIMSAMTFQSKASLAQTIMAYNLGRILTYISVGAFMGFIGSFVNAAGTIVGLQGIANILGGVFIILWIGKKVALPLDKWSPLKLPVIQQLLQKLKTRPGVMPVFVSGLLLGFLPCGLTYTMHMKAAASGSVWQGALTLLLFGLGTLPALILIGVFSFVLTKALRSRVMLIGNMLALIIGIISILRGMVINGWIPHVNPWLW</sequence>
<keyword evidence="6" id="KW-1185">Reference proteome</keyword>
<dbReference type="Proteomes" id="UP000036834">
    <property type="component" value="Unassembled WGS sequence"/>
</dbReference>
<keyword evidence="1" id="KW-1133">Transmembrane helix</keyword>
<proteinExistence type="predicted"/>
<feature type="transmembrane region" description="Helical" evidence="1">
    <location>
        <begin position="53"/>
        <end position="70"/>
    </location>
</feature>
<keyword evidence="1" id="KW-0812">Transmembrane</keyword>
<dbReference type="Proteomes" id="UP000319578">
    <property type="component" value="Unassembled WGS sequence"/>
</dbReference>
<dbReference type="AlphaFoldDB" id="A0A0K9Z1J7"/>
<comment type="caution">
    <text evidence="4">The sequence shown here is derived from an EMBL/GenBank/DDBJ whole genome shotgun (WGS) entry which is preliminary data.</text>
</comment>
<organism evidence="4 5">
    <name type="scientific">Brevibacillus reuszeri</name>
    <dbReference type="NCBI Taxonomy" id="54915"/>
    <lineage>
        <taxon>Bacteria</taxon>
        <taxon>Bacillati</taxon>
        <taxon>Bacillota</taxon>
        <taxon>Bacilli</taxon>
        <taxon>Bacillales</taxon>
        <taxon>Paenibacillaceae</taxon>
        <taxon>Brevibacillus</taxon>
    </lineage>
</organism>
<dbReference type="EMBL" id="BJON01000024">
    <property type="protein sequence ID" value="GED71983.1"/>
    <property type="molecule type" value="Genomic_DNA"/>
</dbReference>
<reference evidence="4" key="2">
    <citation type="submission" date="2015-07" db="EMBL/GenBank/DDBJ databases">
        <title>MeaNS - Measles Nucleotide Surveillance Program.</title>
        <authorList>
            <person name="Tran T."/>
            <person name="Druce J."/>
        </authorList>
    </citation>
    <scope>NUCLEOTIDE SEQUENCE</scope>
    <source>
        <strain evidence="4">DSM 9887</strain>
    </source>
</reference>
<evidence type="ECO:0000313" key="4">
    <source>
        <dbReference type="EMBL" id="KNB74834.1"/>
    </source>
</evidence>
<feature type="transmembrane region" description="Helical" evidence="1">
    <location>
        <begin position="76"/>
        <end position="96"/>
    </location>
</feature>
<evidence type="ECO:0000256" key="1">
    <source>
        <dbReference type="SAM" id="Phobius"/>
    </source>
</evidence>
<reference evidence="3 6" key="3">
    <citation type="submission" date="2019-06" db="EMBL/GenBank/DDBJ databases">
        <title>Whole genome shotgun sequence of Brevibacillus reuszeri NBRC 15719.</title>
        <authorList>
            <person name="Hosoyama A."/>
            <person name="Uohara A."/>
            <person name="Ohji S."/>
            <person name="Ichikawa N."/>
        </authorList>
    </citation>
    <scope>NUCLEOTIDE SEQUENCE [LARGE SCALE GENOMIC DNA]</scope>
    <source>
        <strain evidence="3 6">NBRC 15719</strain>
    </source>
</reference>
<evidence type="ECO:0000313" key="3">
    <source>
        <dbReference type="EMBL" id="GED71983.1"/>
    </source>
</evidence>
<feature type="transmembrane region" description="Helical" evidence="1">
    <location>
        <begin position="197"/>
        <end position="220"/>
    </location>
</feature>
<keyword evidence="1" id="KW-0472">Membrane</keyword>
<dbReference type="STRING" id="54915.ADS79_00475"/>
<dbReference type="EMBL" id="LGIQ01000001">
    <property type="protein sequence ID" value="KNB74834.1"/>
    <property type="molecule type" value="Genomic_DNA"/>
</dbReference>
<reference evidence="5" key="1">
    <citation type="submission" date="2015-07" db="EMBL/GenBank/DDBJ databases">
        <title>Genome sequencing project for genomic taxonomy and phylogenomics of Bacillus-like bacteria.</title>
        <authorList>
            <person name="Liu B."/>
            <person name="Wang J."/>
            <person name="Zhu Y."/>
            <person name="Liu G."/>
            <person name="Chen Q."/>
            <person name="Chen Z."/>
            <person name="Lan J."/>
            <person name="Che J."/>
            <person name="Ge C."/>
            <person name="Shi H."/>
            <person name="Pan Z."/>
            <person name="Liu X."/>
        </authorList>
    </citation>
    <scope>NUCLEOTIDE SEQUENCE [LARGE SCALE GENOMIC DNA]</scope>
    <source>
        <strain evidence="5">DSM 9887</strain>
    </source>
</reference>
<protein>
    <submittedName>
        <fullName evidence="4">Membrane protein</fullName>
    </submittedName>
</protein>
<dbReference type="PANTHER" id="PTHR42208:SF1">
    <property type="entry name" value="HEAVY METAL TRANSPORTER"/>
    <property type="match status" value="1"/>
</dbReference>
<feature type="transmembrane region" description="Helical" evidence="1">
    <location>
        <begin position="126"/>
        <end position="146"/>
    </location>
</feature>
<accession>A0A0K9Z1J7</accession>
<feature type="domain" description="Urease accessory protein UreH-like transmembrane" evidence="2">
    <location>
        <begin position="11"/>
        <end position="207"/>
    </location>
</feature>
<dbReference type="RefSeq" id="WP_049736458.1">
    <property type="nucleotide sequence ID" value="NZ_BJON01000024.1"/>
</dbReference>
<dbReference type="InterPro" id="IPR039447">
    <property type="entry name" value="UreH-like_TM_dom"/>
</dbReference>
<evidence type="ECO:0000313" key="5">
    <source>
        <dbReference type="Proteomes" id="UP000036834"/>
    </source>
</evidence>
<dbReference type="OrthoDB" id="9800141at2"/>
<gene>
    <name evidence="4" type="ORF">ADS79_00475</name>
    <name evidence="3" type="ORF">BRE01_56850</name>
</gene>
<feature type="transmembrane region" description="Helical" evidence="1">
    <location>
        <begin position="158"/>
        <end position="185"/>
    </location>
</feature>
<evidence type="ECO:0000313" key="6">
    <source>
        <dbReference type="Proteomes" id="UP000319578"/>
    </source>
</evidence>
<feature type="transmembrane region" description="Helical" evidence="1">
    <location>
        <begin position="6"/>
        <end position="32"/>
    </location>
</feature>
<dbReference type="Pfam" id="PF13386">
    <property type="entry name" value="DsbD_2"/>
    <property type="match status" value="1"/>
</dbReference>
<evidence type="ECO:0000259" key="2">
    <source>
        <dbReference type="Pfam" id="PF13386"/>
    </source>
</evidence>
<dbReference type="PATRIC" id="fig|54915.3.peg.106"/>
<dbReference type="PANTHER" id="PTHR42208">
    <property type="entry name" value="HEAVY METAL TRANSPORTER-RELATED"/>
    <property type="match status" value="1"/>
</dbReference>